<gene>
    <name evidence="2" type="ORF">PL963_02459</name>
</gene>
<dbReference type="AlphaFoldDB" id="A0A193SPU9"/>
<dbReference type="Proteomes" id="UP000239025">
    <property type="component" value="Chromosome 1"/>
</dbReference>
<proteinExistence type="predicted"/>
<keyword evidence="3" id="KW-1185">Reference proteome</keyword>
<feature type="compositionally biased region" description="Basic and acidic residues" evidence="1">
    <location>
        <begin position="80"/>
        <end position="92"/>
    </location>
</feature>
<evidence type="ECO:0000256" key="1">
    <source>
        <dbReference type="SAM" id="MobiDB-lite"/>
    </source>
</evidence>
<feature type="compositionally biased region" description="Acidic residues" evidence="1">
    <location>
        <begin position="68"/>
        <end position="79"/>
    </location>
</feature>
<name>A0A193SPU9_9PSED</name>
<evidence type="ECO:0000313" key="2">
    <source>
        <dbReference type="EMBL" id="SOS20139.1"/>
    </source>
</evidence>
<evidence type="ECO:0000313" key="3">
    <source>
        <dbReference type="Proteomes" id="UP000239025"/>
    </source>
</evidence>
<reference evidence="3" key="1">
    <citation type="submission" date="2017-11" db="EMBL/GenBank/DDBJ databases">
        <authorList>
            <person name="Blom J."/>
        </authorList>
    </citation>
    <scope>NUCLEOTIDE SEQUENCE [LARGE SCALE GENOMIC DNA]</scope>
</reference>
<protein>
    <submittedName>
        <fullName evidence="2">Uncharacterized protein</fullName>
    </submittedName>
</protein>
<accession>A0A193SPU9</accession>
<organism evidence="2 3">
    <name type="scientific">Pseudomonas cerasi</name>
    <dbReference type="NCBI Taxonomy" id="1583341"/>
    <lineage>
        <taxon>Bacteria</taxon>
        <taxon>Pseudomonadati</taxon>
        <taxon>Pseudomonadota</taxon>
        <taxon>Gammaproteobacteria</taxon>
        <taxon>Pseudomonadales</taxon>
        <taxon>Pseudomonadaceae</taxon>
        <taxon>Pseudomonas</taxon>
    </lineage>
</organism>
<feature type="region of interest" description="Disordered" evidence="1">
    <location>
        <begin position="66"/>
        <end position="101"/>
    </location>
</feature>
<sequence>MDVNALADEIHGRFNRLTSVASVEWRKIFANAMGTFYSKGYTKKISKGFYSPVEDDQAPVPKRFRFEGDDEASEDGEINEESHGSVSDHLEAAPESVVEQG</sequence>
<dbReference type="EMBL" id="LT963395">
    <property type="protein sequence ID" value="SOS20139.1"/>
    <property type="molecule type" value="Genomic_DNA"/>
</dbReference>